<reference evidence="2" key="1">
    <citation type="submission" date="2021-02" db="EMBL/GenBank/DDBJ databases">
        <title>Abyssanaerobacter marinus gen.nov., sp., nov, anaerobic bacterium isolated from the Onnuri vent field of Indian Ocean and suggestion of Mogibacteriaceae fam. nov., and proposal of reclassification of ambiguous this family's genus member.</title>
        <authorList>
            <person name="Kim Y.J."/>
            <person name="Yang J.-A."/>
        </authorList>
    </citation>
    <scope>NUCLEOTIDE SEQUENCE</scope>
    <source>
        <strain evidence="2">DSM 2634</strain>
    </source>
</reference>
<keyword evidence="3" id="KW-1185">Reference proteome</keyword>
<feature type="domain" description="YqbQ/XkdQ" evidence="1">
    <location>
        <begin position="21"/>
        <end position="310"/>
    </location>
</feature>
<dbReference type="AlphaFoldDB" id="A0A939D8M9"/>
<protein>
    <recommendedName>
        <fullName evidence="1">YqbQ/XkdQ domain-containing protein</fullName>
    </recommendedName>
</protein>
<gene>
    <name evidence="2" type="ORF">JYB65_07210</name>
</gene>
<sequence length="312" mass="35696">MEFTVQVDSTLYDISELVTKVSYTDKLNDGCSKLEFSYINDNLVITNGSTVRFKYNDSEIFNGHVFKVSRDDKKEISVTAYDQLRYCKAKDVIVVDGDTTTTLVKRMCHYFNLRTGTLTDTGYVLDTNVHDDKTWLDMIYAAISDTLLNKGSKYALRDEFGAITLRNLEDLRLNLILGDESLCYGYDYEKSIDDEFYNQIKIYLKGETSRDSQFVSAKDETSIEKYGMLQYFEASDENSNASKAKKKADILLKLYNREVETLSLECLGDTRIRAGTSFYAYISDIGLNKSLFVKQVTHKFLPNHTMSLEVSI</sequence>
<evidence type="ECO:0000313" key="3">
    <source>
        <dbReference type="Proteomes" id="UP000664545"/>
    </source>
</evidence>
<organism evidence="2 3">
    <name type="scientific">Clostridium aminobutyricum</name>
    <dbReference type="NCBI Taxonomy" id="33953"/>
    <lineage>
        <taxon>Bacteria</taxon>
        <taxon>Bacillati</taxon>
        <taxon>Bacillota</taxon>
        <taxon>Clostridia</taxon>
        <taxon>Eubacteriales</taxon>
        <taxon>Clostridiaceae</taxon>
        <taxon>Clostridium</taxon>
    </lineage>
</organism>
<proteinExistence type="predicted"/>
<dbReference type="Proteomes" id="UP000664545">
    <property type="component" value="Unassembled WGS sequence"/>
</dbReference>
<accession>A0A939D8M9</accession>
<dbReference type="InterPro" id="IPR056937">
    <property type="entry name" value="YqbQ/XkdQ"/>
</dbReference>
<evidence type="ECO:0000259" key="1">
    <source>
        <dbReference type="Pfam" id="PF24032"/>
    </source>
</evidence>
<comment type="caution">
    <text evidence="2">The sequence shown here is derived from an EMBL/GenBank/DDBJ whole genome shotgun (WGS) entry which is preliminary data.</text>
</comment>
<dbReference type="RefSeq" id="WP_206581978.1">
    <property type="nucleotide sequence ID" value="NZ_JAFJZZ010000002.1"/>
</dbReference>
<dbReference type="Pfam" id="PF24032">
    <property type="entry name" value="YQBQ"/>
    <property type="match status" value="1"/>
</dbReference>
<name>A0A939D8M9_CLOAM</name>
<dbReference type="EMBL" id="JAFJZZ010000002">
    <property type="protein sequence ID" value="MBN7773145.1"/>
    <property type="molecule type" value="Genomic_DNA"/>
</dbReference>
<evidence type="ECO:0000313" key="2">
    <source>
        <dbReference type="EMBL" id="MBN7773145.1"/>
    </source>
</evidence>